<protein>
    <recommendedName>
        <fullName evidence="5">Secreted protein</fullName>
    </recommendedName>
</protein>
<dbReference type="Proteomes" id="UP000518266">
    <property type="component" value="Unassembled WGS sequence"/>
</dbReference>
<organism evidence="3 4">
    <name type="scientific">Dissostichus mawsoni</name>
    <name type="common">Antarctic cod</name>
    <dbReference type="NCBI Taxonomy" id="36200"/>
    <lineage>
        <taxon>Eukaryota</taxon>
        <taxon>Metazoa</taxon>
        <taxon>Chordata</taxon>
        <taxon>Craniata</taxon>
        <taxon>Vertebrata</taxon>
        <taxon>Euteleostomi</taxon>
        <taxon>Actinopterygii</taxon>
        <taxon>Neopterygii</taxon>
        <taxon>Teleostei</taxon>
        <taxon>Neoteleostei</taxon>
        <taxon>Acanthomorphata</taxon>
        <taxon>Eupercaria</taxon>
        <taxon>Perciformes</taxon>
        <taxon>Notothenioidei</taxon>
        <taxon>Nototheniidae</taxon>
        <taxon>Dissostichus</taxon>
    </lineage>
</organism>
<keyword evidence="4" id="KW-1185">Reference proteome</keyword>
<feature type="signal peptide" evidence="2">
    <location>
        <begin position="1"/>
        <end position="29"/>
    </location>
</feature>
<sequence length="173" mass="19091">MRSMSPRKSFTLRYWWVSILVMMVDRSMGCRITSMRLVTSLRKSLSSRSVFSSCSARRRCSSVDRTLGPGASAAGRTSSHLPVLKYTKEKPLANDRVMMQGKQISSPPLPRRQSSPKASADIVRKAPQHRAPLRSPAAIQTLILIMANSSRPLVSIPRPAFLPVSLLEAGLQS</sequence>
<evidence type="ECO:0000256" key="2">
    <source>
        <dbReference type="SAM" id="SignalP"/>
    </source>
</evidence>
<accession>A0A7J5YKD4</accession>
<evidence type="ECO:0000313" key="4">
    <source>
        <dbReference type="Proteomes" id="UP000518266"/>
    </source>
</evidence>
<feature type="chain" id="PRO_5029876607" description="Secreted protein" evidence="2">
    <location>
        <begin position="30"/>
        <end position="173"/>
    </location>
</feature>
<evidence type="ECO:0008006" key="5">
    <source>
        <dbReference type="Google" id="ProtNLM"/>
    </source>
</evidence>
<keyword evidence="2" id="KW-0732">Signal</keyword>
<gene>
    <name evidence="3" type="ORF">F7725_019352</name>
</gene>
<comment type="caution">
    <text evidence="3">The sequence shown here is derived from an EMBL/GenBank/DDBJ whole genome shotgun (WGS) entry which is preliminary data.</text>
</comment>
<dbReference type="AlphaFoldDB" id="A0A7J5YKD4"/>
<evidence type="ECO:0000256" key="1">
    <source>
        <dbReference type="SAM" id="MobiDB-lite"/>
    </source>
</evidence>
<reference evidence="3 4" key="1">
    <citation type="submission" date="2020-03" db="EMBL/GenBank/DDBJ databases">
        <title>Dissostichus mawsoni Genome sequencing and assembly.</title>
        <authorList>
            <person name="Park H."/>
        </authorList>
    </citation>
    <scope>NUCLEOTIDE SEQUENCE [LARGE SCALE GENOMIC DNA]</scope>
    <source>
        <strain evidence="3">DM0001</strain>
        <tissue evidence="3">Muscle</tissue>
    </source>
</reference>
<name>A0A7J5YKD4_DISMA</name>
<evidence type="ECO:0000313" key="3">
    <source>
        <dbReference type="EMBL" id="KAF3849633.1"/>
    </source>
</evidence>
<feature type="region of interest" description="Disordered" evidence="1">
    <location>
        <begin position="98"/>
        <end position="119"/>
    </location>
</feature>
<proteinExistence type="predicted"/>
<dbReference type="EMBL" id="JAAKFY010000011">
    <property type="protein sequence ID" value="KAF3849633.1"/>
    <property type="molecule type" value="Genomic_DNA"/>
</dbReference>